<dbReference type="eggNOG" id="KOG2687">
    <property type="taxonomic scope" value="Eukaryota"/>
</dbReference>
<keyword evidence="8" id="KW-1185">Reference proteome</keyword>
<dbReference type="PROSITE" id="PS51469">
    <property type="entry name" value="SUN"/>
    <property type="match status" value="1"/>
</dbReference>
<proteinExistence type="predicted"/>
<evidence type="ECO:0000256" key="1">
    <source>
        <dbReference type="ARBA" id="ARBA00004370"/>
    </source>
</evidence>
<keyword evidence="3 5" id="KW-1133">Transmembrane helix</keyword>
<dbReference type="AlphaFoldDB" id="S8E2H6"/>
<keyword evidence="2 5" id="KW-0812">Transmembrane</keyword>
<dbReference type="Gene3D" id="2.60.120.260">
    <property type="entry name" value="Galactose-binding domain-like"/>
    <property type="match status" value="1"/>
</dbReference>
<feature type="transmembrane region" description="Helical" evidence="5">
    <location>
        <begin position="168"/>
        <end position="186"/>
    </location>
</feature>
<dbReference type="GO" id="GO:0043495">
    <property type="term" value="F:protein-membrane adaptor activity"/>
    <property type="evidence" value="ECO:0007669"/>
    <property type="project" value="TreeGrafter"/>
</dbReference>
<dbReference type="InterPro" id="IPR012919">
    <property type="entry name" value="SUN_dom"/>
</dbReference>
<reference evidence="7 8" key="1">
    <citation type="journal article" date="2012" name="Science">
        <title>The Paleozoic origin of enzymatic lignin decomposition reconstructed from 31 fungal genomes.</title>
        <authorList>
            <person name="Floudas D."/>
            <person name="Binder M."/>
            <person name="Riley R."/>
            <person name="Barry K."/>
            <person name="Blanchette R.A."/>
            <person name="Henrissat B."/>
            <person name="Martinez A.T."/>
            <person name="Otillar R."/>
            <person name="Spatafora J.W."/>
            <person name="Yadav J.S."/>
            <person name="Aerts A."/>
            <person name="Benoit I."/>
            <person name="Boyd A."/>
            <person name="Carlson A."/>
            <person name="Copeland A."/>
            <person name="Coutinho P.M."/>
            <person name="de Vries R.P."/>
            <person name="Ferreira P."/>
            <person name="Findley K."/>
            <person name="Foster B."/>
            <person name="Gaskell J."/>
            <person name="Glotzer D."/>
            <person name="Gorecki P."/>
            <person name="Heitman J."/>
            <person name="Hesse C."/>
            <person name="Hori C."/>
            <person name="Igarashi K."/>
            <person name="Jurgens J.A."/>
            <person name="Kallen N."/>
            <person name="Kersten P."/>
            <person name="Kohler A."/>
            <person name="Kuees U."/>
            <person name="Kumar T.K.A."/>
            <person name="Kuo A."/>
            <person name="LaButti K."/>
            <person name="Larrondo L.F."/>
            <person name="Lindquist E."/>
            <person name="Ling A."/>
            <person name="Lombard V."/>
            <person name="Lucas S."/>
            <person name="Lundell T."/>
            <person name="Martin R."/>
            <person name="McLaughlin D.J."/>
            <person name="Morgenstern I."/>
            <person name="Morin E."/>
            <person name="Murat C."/>
            <person name="Nagy L.G."/>
            <person name="Nolan M."/>
            <person name="Ohm R.A."/>
            <person name="Patyshakuliyeva A."/>
            <person name="Rokas A."/>
            <person name="Ruiz-Duenas F.J."/>
            <person name="Sabat G."/>
            <person name="Salamov A."/>
            <person name="Samejima M."/>
            <person name="Schmutz J."/>
            <person name="Slot J.C."/>
            <person name="St John F."/>
            <person name="Stenlid J."/>
            <person name="Sun H."/>
            <person name="Sun S."/>
            <person name="Syed K."/>
            <person name="Tsang A."/>
            <person name="Wiebenga A."/>
            <person name="Young D."/>
            <person name="Pisabarro A."/>
            <person name="Eastwood D.C."/>
            <person name="Martin F."/>
            <person name="Cullen D."/>
            <person name="Grigoriev I.V."/>
            <person name="Hibbett D.S."/>
        </authorList>
    </citation>
    <scope>NUCLEOTIDE SEQUENCE</scope>
    <source>
        <strain evidence="8">FP-58527</strain>
    </source>
</reference>
<dbReference type="GO" id="GO:0034993">
    <property type="term" value="C:meiotic nuclear membrane microtubule tethering complex"/>
    <property type="evidence" value="ECO:0007669"/>
    <property type="project" value="TreeGrafter"/>
</dbReference>
<feature type="domain" description="SUN" evidence="6">
    <location>
        <begin position="249"/>
        <end position="452"/>
    </location>
</feature>
<feature type="transmembrane region" description="Helical" evidence="5">
    <location>
        <begin position="138"/>
        <end position="162"/>
    </location>
</feature>
<dbReference type="Proteomes" id="UP000015241">
    <property type="component" value="Unassembled WGS sequence"/>
</dbReference>
<evidence type="ECO:0000313" key="8">
    <source>
        <dbReference type="Proteomes" id="UP000015241"/>
    </source>
</evidence>
<dbReference type="PANTHER" id="PTHR12911">
    <property type="entry name" value="SAD1/UNC-84-LIKE PROTEIN-RELATED"/>
    <property type="match status" value="1"/>
</dbReference>
<dbReference type="Pfam" id="PF07738">
    <property type="entry name" value="Sad1_UNC"/>
    <property type="match status" value="2"/>
</dbReference>
<dbReference type="HOGENOM" id="CLU_604164_0_0_1"/>
<evidence type="ECO:0000259" key="6">
    <source>
        <dbReference type="PROSITE" id="PS51469"/>
    </source>
</evidence>
<dbReference type="PANTHER" id="PTHR12911:SF8">
    <property type="entry name" value="KLAROID PROTEIN-RELATED"/>
    <property type="match status" value="1"/>
</dbReference>
<name>S8E2H6_FOMSC</name>
<evidence type="ECO:0000313" key="7">
    <source>
        <dbReference type="EMBL" id="EPS99376.1"/>
    </source>
</evidence>
<dbReference type="OrthoDB" id="342281at2759"/>
<protein>
    <recommendedName>
        <fullName evidence="6">SUN domain-containing protein</fullName>
    </recommendedName>
</protein>
<dbReference type="InParanoid" id="S8E2H6"/>
<comment type="subcellular location">
    <subcellularLocation>
        <location evidence="1">Membrane</location>
    </subcellularLocation>
</comment>
<dbReference type="InterPro" id="IPR045119">
    <property type="entry name" value="SUN1-5"/>
</dbReference>
<accession>S8E2H6</accession>
<evidence type="ECO:0000256" key="3">
    <source>
        <dbReference type="ARBA" id="ARBA00022989"/>
    </source>
</evidence>
<evidence type="ECO:0000256" key="4">
    <source>
        <dbReference type="ARBA" id="ARBA00023136"/>
    </source>
</evidence>
<gene>
    <name evidence="7" type="ORF">FOMPIDRAFT_1164059</name>
</gene>
<dbReference type="STRING" id="743788.S8E2H6"/>
<sequence>MMIDDRLPDMSVHARQQARRVDDLGLTSTSGALRGVSPSLSEVMAPRAPRPRVVTIKPEDDRAFHHVSASPVGSYGGEEREWSIPATVQERSADFDPANTTSAVVPTASSVTSDNVTADSPTGLVRHVRARIGCLKRYACTATSAAACYLAKFLSCSIYFVLWLIKHYVLNVLSGILTCAVSLLVVQMLCQYDICVYDAFPALRPPSAQSSPLRGHRLAPVTREEMEERLLRASHDDVGYRDFASYAAGARPIEGLTSRTWDGPGTLSSSEPQDILRGKQVRGPAWALKRDIQQGSCWHMAGTAGYLGIQLAEPVIVTNVTVDHLPASLASETRSAPYHIRVWALVPTSYFTAFWAASTPTSRVGTVLDPPNNDAPRDISPMLRGAVPSGAQLVHIADVEYDIRSAQHIQTFPASDNAPITSVDKVVFQVLDNWGFPEFTCIYRVRVHGTAAE</sequence>
<evidence type="ECO:0000256" key="2">
    <source>
        <dbReference type="ARBA" id="ARBA00022692"/>
    </source>
</evidence>
<organism evidence="7 8">
    <name type="scientific">Fomitopsis schrenkii</name>
    <name type="common">Brown rot fungus</name>
    <dbReference type="NCBI Taxonomy" id="2126942"/>
    <lineage>
        <taxon>Eukaryota</taxon>
        <taxon>Fungi</taxon>
        <taxon>Dikarya</taxon>
        <taxon>Basidiomycota</taxon>
        <taxon>Agaricomycotina</taxon>
        <taxon>Agaricomycetes</taxon>
        <taxon>Polyporales</taxon>
        <taxon>Fomitopsis</taxon>
    </lineage>
</organism>
<dbReference type="EMBL" id="KE504157">
    <property type="protein sequence ID" value="EPS99376.1"/>
    <property type="molecule type" value="Genomic_DNA"/>
</dbReference>
<evidence type="ECO:0000256" key="5">
    <source>
        <dbReference type="SAM" id="Phobius"/>
    </source>
</evidence>
<keyword evidence="4 5" id="KW-0472">Membrane</keyword>